<dbReference type="InterPro" id="IPR036396">
    <property type="entry name" value="Cyt_P450_sf"/>
</dbReference>
<keyword evidence="2 6" id="KW-0349">Heme</keyword>
<dbReference type="PANTHER" id="PTHR24305">
    <property type="entry name" value="CYTOCHROME P450"/>
    <property type="match status" value="1"/>
</dbReference>
<dbReference type="SUPFAM" id="SSF48264">
    <property type="entry name" value="Cytochrome P450"/>
    <property type="match status" value="1"/>
</dbReference>
<dbReference type="InterPro" id="IPR002401">
    <property type="entry name" value="Cyt_P450_E_grp-I"/>
</dbReference>
<keyword evidence="3 6" id="KW-0479">Metal-binding</keyword>
<dbReference type="InterPro" id="IPR001128">
    <property type="entry name" value="Cyt_P450"/>
</dbReference>
<evidence type="ECO:0000256" key="6">
    <source>
        <dbReference type="PIRSR" id="PIRSR602401-1"/>
    </source>
</evidence>
<evidence type="ECO:0000256" key="5">
    <source>
        <dbReference type="ARBA" id="ARBA00023194"/>
    </source>
</evidence>
<comment type="pathway">
    <text evidence="1">Antibiotic biosynthesis.</text>
</comment>
<reference evidence="7" key="2">
    <citation type="submission" date="2023-07" db="EMBL/GenBank/DDBJ databases">
        <authorList>
            <consortium name="Lawrence Berkeley National Laboratory"/>
            <person name="Haridas S."/>
            <person name="Hensen N."/>
            <person name="Bonometti L."/>
            <person name="Westerberg I."/>
            <person name="Brannstrom I.O."/>
            <person name="Guillou S."/>
            <person name="Cros-Aarteil S."/>
            <person name="Calhoun S."/>
            <person name="Kuo A."/>
            <person name="Mondo S."/>
            <person name="Pangilinan J."/>
            <person name="Riley R."/>
            <person name="LaButti K."/>
            <person name="Andreopoulos B."/>
            <person name="Lipzen A."/>
            <person name="Chen C."/>
            <person name="Yanf M."/>
            <person name="Daum C."/>
            <person name="Ng V."/>
            <person name="Clum A."/>
            <person name="Steindorff A."/>
            <person name="Ohm R."/>
            <person name="Martin F."/>
            <person name="Silar P."/>
            <person name="Natvig D."/>
            <person name="Lalanne C."/>
            <person name="Gautier V."/>
            <person name="Ament-velasquez S.L."/>
            <person name="Kruys A."/>
            <person name="Hutchinson M.I."/>
            <person name="Powell A.J."/>
            <person name="Barry K."/>
            <person name="Miller A.N."/>
            <person name="Grigoriev I.V."/>
            <person name="Debuchy R."/>
            <person name="Gladieux P."/>
            <person name="Thoren M.H."/>
            <person name="Johannesson H."/>
        </authorList>
    </citation>
    <scope>NUCLEOTIDE SEQUENCE</scope>
    <source>
        <strain evidence="7">FGSC 1904</strain>
    </source>
</reference>
<dbReference type="AlphaFoldDB" id="A0AAE0UGM2"/>
<keyword evidence="4 6" id="KW-0408">Iron</keyword>
<dbReference type="EMBL" id="JAUTDP010000001">
    <property type="protein sequence ID" value="KAK3403432.1"/>
    <property type="molecule type" value="Genomic_DNA"/>
</dbReference>
<dbReference type="Proteomes" id="UP001281003">
    <property type="component" value="Unassembled WGS sequence"/>
</dbReference>
<evidence type="ECO:0000313" key="8">
    <source>
        <dbReference type="Proteomes" id="UP001281003"/>
    </source>
</evidence>
<gene>
    <name evidence="7" type="ORF">B0T20DRAFT_26428</name>
</gene>
<comment type="cofactor">
    <cofactor evidence="6">
        <name>heme</name>
        <dbReference type="ChEBI" id="CHEBI:30413"/>
    </cofactor>
</comment>
<keyword evidence="8" id="KW-1185">Reference proteome</keyword>
<feature type="binding site" description="axial binding residue" evidence="6">
    <location>
        <position position="457"/>
    </location>
    <ligand>
        <name>heme</name>
        <dbReference type="ChEBI" id="CHEBI:30413"/>
    </ligand>
    <ligandPart>
        <name>Fe</name>
        <dbReference type="ChEBI" id="CHEBI:18248"/>
    </ligandPart>
</feature>
<dbReference type="GO" id="GO:0017000">
    <property type="term" value="P:antibiotic biosynthetic process"/>
    <property type="evidence" value="ECO:0007669"/>
    <property type="project" value="UniProtKB-KW"/>
</dbReference>
<dbReference type="GO" id="GO:0020037">
    <property type="term" value="F:heme binding"/>
    <property type="evidence" value="ECO:0007669"/>
    <property type="project" value="InterPro"/>
</dbReference>
<comment type="caution">
    <text evidence="7">The sequence shown here is derived from an EMBL/GenBank/DDBJ whole genome shotgun (WGS) entry which is preliminary data.</text>
</comment>
<dbReference type="CDD" id="cd11060">
    <property type="entry name" value="CYP57A1-like"/>
    <property type="match status" value="1"/>
</dbReference>
<dbReference type="PRINTS" id="PR00385">
    <property type="entry name" value="P450"/>
</dbReference>
<name>A0AAE0UGM2_SORBR</name>
<accession>A0AAE0UGM2</accession>
<reference evidence="7" key="1">
    <citation type="journal article" date="2023" name="Mol. Phylogenet. Evol.">
        <title>Genome-scale phylogeny and comparative genomics of the fungal order Sordariales.</title>
        <authorList>
            <person name="Hensen N."/>
            <person name="Bonometti L."/>
            <person name="Westerberg I."/>
            <person name="Brannstrom I.O."/>
            <person name="Guillou S."/>
            <person name="Cros-Aarteil S."/>
            <person name="Calhoun S."/>
            <person name="Haridas S."/>
            <person name="Kuo A."/>
            <person name="Mondo S."/>
            <person name="Pangilinan J."/>
            <person name="Riley R."/>
            <person name="LaButti K."/>
            <person name="Andreopoulos B."/>
            <person name="Lipzen A."/>
            <person name="Chen C."/>
            <person name="Yan M."/>
            <person name="Daum C."/>
            <person name="Ng V."/>
            <person name="Clum A."/>
            <person name="Steindorff A."/>
            <person name="Ohm R.A."/>
            <person name="Martin F."/>
            <person name="Silar P."/>
            <person name="Natvig D.O."/>
            <person name="Lalanne C."/>
            <person name="Gautier V."/>
            <person name="Ament-Velasquez S.L."/>
            <person name="Kruys A."/>
            <person name="Hutchinson M.I."/>
            <person name="Powell A.J."/>
            <person name="Barry K."/>
            <person name="Miller A.N."/>
            <person name="Grigoriev I.V."/>
            <person name="Debuchy R."/>
            <person name="Gladieux P."/>
            <person name="Hiltunen Thoren M."/>
            <person name="Johannesson H."/>
        </authorList>
    </citation>
    <scope>NUCLEOTIDE SEQUENCE</scope>
    <source>
        <strain evidence="7">FGSC 1904</strain>
    </source>
</reference>
<dbReference type="Pfam" id="PF00067">
    <property type="entry name" value="p450"/>
    <property type="match status" value="1"/>
</dbReference>
<dbReference type="PANTHER" id="PTHR24305:SF168">
    <property type="entry name" value="P450, PUTATIVE (EUROFUNG)-RELATED"/>
    <property type="match status" value="1"/>
</dbReference>
<keyword evidence="5" id="KW-0045">Antibiotic biosynthesis</keyword>
<evidence type="ECO:0000313" key="7">
    <source>
        <dbReference type="EMBL" id="KAK3403432.1"/>
    </source>
</evidence>
<dbReference type="GO" id="GO:0005506">
    <property type="term" value="F:iron ion binding"/>
    <property type="evidence" value="ECO:0007669"/>
    <property type="project" value="InterPro"/>
</dbReference>
<dbReference type="GO" id="GO:0016705">
    <property type="term" value="F:oxidoreductase activity, acting on paired donors, with incorporation or reduction of molecular oxygen"/>
    <property type="evidence" value="ECO:0007669"/>
    <property type="project" value="InterPro"/>
</dbReference>
<evidence type="ECO:0000256" key="2">
    <source>
        <dbReference type="ARBA" id="ARBA00022617"/>
    </source>
</evidence>
<dbReference type="PRINTS" id="PR00463">
    <property type="entry name" value="EP450I"/>
</dbReference>
<organism evidence="7 8">
    <name type="scientific">Sordaria brevicollis</name>
    <dbReference type="NCBI Taxonomy" id="83679"/>
    <lineage>
        <taxon>Eukaryota</taxon>
        <taxon>Fungi</taxon>
        <taxon>Dikarya</taxon>
        <taxon>Ascomycota</taxon>
        <taxon>Pezizomycotina</taxon>
        <taxon>Sordariomycetes</taxon>
        <taxon>Sordariomycetidae</taxon>
        <taxon>Sordariales</taxon>
        <taxon>Sordariaceae</taxon>
        <taxon>Sordaria</taxon>
    </lineage>
</organism>
<dbReference type="InterPro" id="IPR050121">
    <property type="entry name" value="Cytochrome_P450_monoxygenase"/>
</dbReference>
<proteinExistence type="predicted"/>
<protein>
    <submittedName>
        <fullName evidence="7">Cytochrome P450</fullName>
    </submittedName>
</protein>
<sequence>MAILTALQELPISSEVVTGALVAALALAYIVNTIVVWRSLSHIPGPWWARLSNWGFFTDALKGVQPVKMREYHDKYGSLIRVGPDTVLTDDPEIVRRITAVRGRYVRSRWYQALRLDPDRDNLSNIVDDNLHTAMRRKVGPGISGKENESLETTVDNAVRSFIKLIETKYLSDSGDLRPMDMGSRAQFFTSDVVSELAFGKSFGNCEADADFKGYVQAVEETIVWSSALCLIPSVTMLLVKWPFKYLFYAEDKALGPVVRVARDAVMARFGPAADKSKDQKRDMLASFIRNGIPVEQAIGESVLQLTAGADTSATCIRAVILHLISNHVAYRRLQAEIDRCLADGTISPTGDIIRDSEGRKMPYLQAVIKESLRVTPPASQPFPKVVPPEGDTIAGHFLPGGIELGYSLMAILRRKDIWGADADVWRPERWLEADPQKLALMNSTVDLVFSHGKWMCLGKNVALMEFNKVFVEIFKRFDISLVDAFKPLESMQPGNFLIKNFWVRITRRESDDAIAKFAVSGKDLGLGEMVL</sequence>
<dbReference type="Gene3D" id="1.10.630.10">
    <property type="entry name" value="Cytochrome P450"/>
    <property type="match status" value="1"/>
</dbReference>
<dbReference type="GO" id="GO:0004497">
    <property type="term" value="F:monooxygenase activity"/>
    <property type="evidence" value="ECO:0007669"/>
    <property type="project" value="InterPro"/>
</dbReference>
<evidence type="ECO:0000256" key="3">
    <source>
        <dbReference type="ARBA" id="ARBA00022723"/>
    </source>
</evidence>
<evidence type="ECO:0000256" key="4">
    <source>
        <dbReference type="ARBA" id="ARBA00023004"/>
    </source>
</evidence>
<evidence type="ECO:0000256" key="1">
    <source>
        <dbReference type="ARBA" id="ARBA00004792"/>
    </source>
</evidence>